<protein>
    <submittedName>
        <fullName evidence="1">DUF29 domain-containing protein</fullName>
    </submittedName>
</protein>
<dbReference type="PANTHER" id="PTHR34235:SF4">
    <property type="entry name" value="SLR0291 PROTEIN"/>
    <property type="match status" value="1"/>
</dbReference>
<proteinExistence type="predicted"/>
<organism evidence="1 2">
    <name type="scientific">Candidatus Synechococcus calcipolaris G9</name>
    <dbReference type="NCBI Taxonomy" id="1497997"/>
    <lineage>
        <taxon>Bacteria</taxon>
        <taxon>Bacillati</taxon>
        <taxon>Cyanobacteriota</taxon>
        <taxon>Cyanophyceae</taxon>
        <taxon>Synechococcales</taxon>
        <taxon>Synechococcaceae</taxon>
        <taxon>Synechococcus</taxon>
    </lineage>
</organism>
<dbReference type="InterPro" id="IPR002636">
    <property type="entry name" value="DUF29"/>
</dbReference>
<reference evidence="1" key="2">
    <citation type="submission" date="2022-01" db="EMBL/GenBank/DDBJ databases">
        <authorList>
            <person name="Zivanovic Y."/>
            <person name="Moreira D."/>
            <person name="Lopez-Garcia P."/>
        </authorList>
    </citation>
    <scope>NUCLEOTIDE SEQUENCE</scope>
    <source>
        <strain evidence="1">G9</strain>
    </source>
</reference>
<dbReference type="Gene3D" id="1.20.1220.20">
    <property type="entry name" value="Uncharcterised protein PF01724"/>
    <property type="match status" value="1"/>
</dbReference>
<keyword evidence="2" id="KW-1185">Reference proteome</keyword>
<dbReference type="EMBL" id="JAKKUT010000002">
    <property type="protein sequence ID" value="MDG2989977.1"/>
    <property type="molecule type" value="Genomic_DNA"/>
</dbReference>
<sequence>MSDTPMPLSLYQKDFYAWTQEQSHALAGQNSENLDWKNLAEEIADLGNRHYDQLSYRLSILIGHLLKWKYQPNIQSNSWKATIREQRRKIIRLLQRNPGLKNRLEEAFAEAWLDGRDLAIRETGLDDGAFPEDCPFCLSQIQDDHYWP</sequence>
<name>A0ABT6EX93_9SYNE</name>
<evidence type="ECO:0000313" key="1">
    <source>
        <dbReference type="EMBL" id="MDG2989977.1"/>
    </source>
</evidence>
<dbReference type="Pfam" id="PF01724">
    <property type="entry name" value="DUF29"/>
    <property type="match status" value="1"/>
</dbReference>
<comment type="caution">
    <text evidence="1">The sequence shown here is derived from an EMBL/GenBank/DDBJ whole genome shotgun (WGS) entry which is preliminary data.</text>
</comment>
<reference evidence="1" key="1">
    <citation type="journal article" date="2022" name="Genome Biol. Evol.">
        <title>A New Gene Family Diagnostic for Intracellular Biomineralization of Amorphous Ca Carbonates by Cyanobacteria.</title>
        <authorList>
            <person name="Benzerara K."/>
            <person name="Duprat E."/>
            <person name="Bitard-Feildel T."/>
            <person name="Caumes G."/>
            <person name="Cassier-Chauvat C."/>
            <person name="Chauvat F."/>
            <person name="Dezi M."/>
            <person name="Diop S.I."/>
            <person name="Gaschignard G."/>
            <person name="Gorgen S."/>
            <person name="Gugger M."/>
            <person name="Lopez-Garcia P."/>
            <person name="Millet M."/>
            <person name="Skouri-Panet F."/>
            <person name="Moreira D."/>
            <person name="Callebaut I."/>
        </authorList>
    </citation>
    <scope>NUCLEOTIDE SEQUENCE</scope>
    <source>
        <strain evidence="1">G9</strain>
    </source>
</reference>
<dbReference type="PANTHER" id="PTHR34235">
    <property type="entry name" value="SLR1203 PROTEIN-RELATED"/>
    <property type="match status" value="1"/>
</dbReference>
<accession>A0ABT6EX93</accession>
<dbReference type="RefSeq" id="WP_277865901.1">
    <property type="nucleotide sequence ID" value="NZ_JAKKUT010000002.1"/>
</dbReference>
<gene>
    <name evidence="1" type="ORF">L3556_03370</name>
</gene>
<evidence type="ECO:0000313" key="2">
    <source>
        <dbReference type="Proteomes" id="UP001154265"/>
    </source>
</evidence>
<dbReference type="Proteomes" id="UP001154265">
    <property type="component" value="Unassembled WGS sequence"/>
</dbReference>